<dbReference type="InterPro" id="IPR014016">
    <property type="entry name" value="UvrD-like_ATP-bd"/>
</dbReference>
<keyword evidence="15" id="KW-1185">Reference proteome</keyword>
<dbReference type="GO" id="GO:0005524">
    <property type="term" value="F:ATP binding"/>
    <property type="evidence" value="ECO:0007669"/>
    <property type="project" value="UniProtKB-UniRule"/>
</dbReference>
<evidence type="ECO:0000256" key="2">
    <source>
        <dbReference type="ARBA" id="ARBA00022741"/>
    </source>
</evidence>
<evidence type="ECO:0000256" key="9">
    <source>
        <dbReference type="ARBA" id="ARBA00034808"/>
    </source>
</evidence>
<dbReference type="OrthoDB" id="9810135at2"/>
<reference evidence="15" key="1">
    <citation type="submission" date="2017-08" db="EMBL/GenBank/DDBJ databases">
        <authorList>
            <person name="Grouzdev D.S."/>
            <person name="Gaisin V.A."/>
            <person name="Rysina M.S."/>
            <person name="Gorlenko V.M."/>
        </authorList>
    </citation>
    <scope>NUCLEOTIDE SEQUENCE [LARGE SCALE GENOMIC DNA]</scope>
    <source>
        <strain evidence="15">Kir15-3F</strain>
    </source>
</reference>
<comment type="similarity">
    <text evidence="1">Belongs to the helicase family. UvrD subfamily.</text>
</comment>
<keyword evidence="7" id="KW-0413">Isomerase</keyword>
<keyword evidence="2 11" id="KW-0547">Nucleotide-binding</keyword>
<dbReference type="Pfam" id="PF00580">
    <property type="entry name" value="UvrD-helicase"/>
    <property type="match status" value="1"/>
</dbReference>
<dbReference type="SUPFAM" id="SSF52540">
    <property type="entry name" value="P-loop containing nucleoside triphosphate hydrolases"/>
    <property type="match status" value="1"/>
</dbReference>
<evidence type="ECO:0000256" key="11">
    <source>
        <dbReference type="PROSITE-ProRule" id="PRU00560"/>
    </source>
</evidence>
<dbReference type="PANTHER" id="PTHR11070:SF2">
    <property type="entry name" value="ATP-DEPENDENT DNA HELICASE SRS2"/>
    <property type="match status" value="1"/>
</dbReference>
<dbReference type="EC" id="5.6.2.4" evidence="9"/>
<keyword evidence="5 11" id="KW-0067">ATP-binding</keyword>
<organism evidence="14 15">
    <name type="scientific">Candidatus Viridilinea mediisalina</name>
    <dbReference type="NCBI Taxonomy" id="2024553"/>
    <lineage>
        <taxon>Bacteria</taxon>
        <taxon>Bacillati</taxon>
        <taxon>Chloroflexota</taxon>
        <taxon>Chloroflexia</taxon>
        <taxon>Chloroflexales</taxon>
        <taxon>Chloroflexineae</taxon>
        <taxon>Oscillochloridaceae</taxon>
        <taxon>Candidatus Viridilinea</taxon>
    </lineage>
</organism>
<dbReference type="CDD" id="cd17932">
    <property type="entry name" value="DEXQc_UvrD"/>
    <property type="match status" value="1"/>
</dbReference>
<dbReference type="Gene3D" id="1.10.486.10">
    <property type="entry name" value="PCRA, domain 4"/>
    <property type="match status" value="1"/>
</dbReference>
<evidence type="ECO:0000256" key="8">
    <source>
        <dbReference type="ARBA" id="ARBA00034617"/>
    </source>
</evidence>
<name>A0A2A6RPF0_9CHLR</name>
<keyword evidence="4 11" id="KW-0347">Helicase</keyword>
<evidence type="ECO:0000256" key="5">
    <source>
        <dbReference type="ARBA" id="ARBA00022840"/>
    </source>
</evidence>
<dbReference type="PANTHER" id="PTHR11070">
    <property type="entry name" value="UVRD / RECB / PCRA DNA HELICASE FAMILY MEMBER"/>
    <property type="match status" value="1"/>
</dbReference>
<comment type="catalytic activity">
    <reaction evidence="8">
        <text>Couples ATP hydrolysis with the unwinding of duplex DNA by translocating in the 3'-5' direction.</text>
        <dbReference type="EC" id="5.6.2.4"/>
    </reaction>
</comment>
<dbReference type="InterPro" id="IPR000212">
    <property type="entry name" value="DNA_helicase_UvrD/REP"/>
</dbReference>
<dbReference type="GO" id="GO:0003677">
    <property type="term" value="F:DNA binding"/>
    <property type="evidence" value="ECO:0007669"/>
    <property type="project" value="UniProtKB-KW"/>
</dbReference>
<dbReference type="AlphaFoldDB" id="A0A2A6RPF0"/>
<evidence type="ECO:0000256" key="1">
    <source>
        <dbReference type="ARBA" id="ARBA00009922"/>
    </source>
</evidence>
<dbReference type="GO" id="GO:0033202">
    <property type="term" value="C:DNA helicase complex"/>
    <property type="evidence" value="ECO:0007669"/>
    <property type="project" value="TreeGrafter"/>
</dbReference>
<dbReference type="GO" id="GO:0043138">
    <property type="term" value="F:3'-5' DNA helicase activity"/>
    <property type="evidence" value="ECO:0007669"/>
    <property type="project" value="UniProtKB-EC"/>
</dbReference>
<dbReference type="EMBL" id="NQWI01000002">
    <property type="protein sequence ID" value="PDW04927.1"/>
    <property type="molecule type" value="Genomic_DNA"/>
</dbReference>
<keyword evidence="6" id="KW-0238">DNA-binding</keyword>
<accession>A0A2A6RPF0</accession>
<evidence type="ECO:0000256" key="3">
    <source>
        <dbReference type="ARBA" id="ARBA00022801"/>
    </source>
</evidence>
<dbReference type="PROSITE" id="PS51198">
    <property type="entry name" value="UVRD_HELICASE_ATP_BIND"/>
    <property type="match status" value="1"/>
</dbReference>
<dbReference type="CDD" id="cd18807">
    <property type="entry name" value="SF1_C_UvrD"/>
    <property type="match status" value="1"/>
</dbReference>
<dbReference type="Proteomes" id="UP000220527">
    <property type="component" value="Unassembled WGS sequence"/>
</dbReference>
<dbReference type="InterPro" id="IPR027417">
    <property type="entry name" value="P-loop_NTPase"/>
</dbReference>
<dbReference type="InterPro" id="IPR014017">
    <property type="entry name" value="DNA_helicase_UvrD-like_C"/>
</dbReference>
<feature type="domain" description="UvrD-like helicase ATP-binding" evidence="12">
    <location>
        <begin position="5"/>
        <end position="293"/>
    </location>
</feature>
<gene>
    <name evidence="14" type="ORF">CJ255_00685</name>
</gene>
<evidence type="ECO:0000259" key="13">
    <source>
        <dbReference type="PROSITE" id="PS51217"/>
    </source>
</evidence>
<dbReference type="Gene3D" id="3.40.50.300">
    <property type="entry name" value="P-loop containing nucleotide triphosphate hydrolases"/>
    <property type="match status" value="2"/>
</dbReference>
<evidence type="ECO:0000256" key="7">
    <source>
        <dbReference type="ARBA" id="ARBA00023235"/>
    </source>
</evidence>
<comment type="caution">
    <text evidence="14">The sequence shown here is derived from an EMBL/GenBank/DDBJ whole genome shotgun (WGS) entry which is preliminary data.</text>
</comment>
<evidence type="ECO:0000256" key="4">
    <source>
        <dbReference type="ARBA" id="ARBA00022806"/>
    </source>
</evidence>
<dbReference type="InterPro" id="IPR013986">
    <property type="entry name" value="DExx_box_DNA_helicase_dom_sf"/>
</dbReference>
<feature type="binding site" evidence="11">
    <location>
        <begin position="26"/>
        <end position="33"/>
    </location>
    <ligand>
        <name>ATP</name>
        <dbReference type="ChEBI" id="CHEBI:30616"/>
    </ligand>
</feature>
<evidence type="ECO:0000313" key="14">
    <source>
        <dbReference type="EMBL" id="PDW04927.1"/>
    </source>
</evidence>
<keyword evidence="3 11" id="KW-0378">Hydrolase</keyword>
<sequence length="653" mass="72672">MEALKSLNAEQRAAVSAAVGPVLVRAGAGSGKTRVLTLRIAYLISNYGAKPDQILALTFTNKAAREMRERLGVVLGRGGRGLTSGTFHAVCARLLRQVISGRLGSYTGDFSIYAGDEQLQLATIALETATERAPVLLEPDEVLRRISRAKSRMLTPRLMARFAPDPIERFVAGCYRRYQRALEQANAFDFDDLILVTHRLLSEQPDLLEECQARWRHVLVDEYQDTDPSQHALVELLSRPSSANEQRRSLFVVGDAMQSIYGFRNADHSIITRFNKDFPEAQIIELLTNYRSRQAILDVAYAVIRQSRVVPPMALRSAGGAVPNERCVLINEAKDGREEAEQVVRSINELQRQGRRLRDIAVLYRTRHMSRTIEQALRHARLPYSIRGSVGFYDRAVVRDALAYLRVINNPADGLSLNRIANVPARGFGQQSLAALTNFAAQHNLTPVAALGQEAFVRSLPSKAAAGARRLASLFARWQRLAAGTMPPDHLLADVLEQSGYMAALEQRFSPADLPDARAHLQELVSAAEEHTSLTTFLQEIALITATDTREDERDQVQLLTIHASKGLEWPVVFVIGLEEKTLPHERSMGSSDGIEEERRLCYVALTRAAERLYLSWAPGRNRGQRLKPSRFLNEILAYGRERAGGKALADSQ</sequence>
<dbReference type="GO" id="GO:0000725">
    <property type="term" value="P:recombinational repair"/>
    <property type="evidence" value="ECO:0007669"/>
    <property type="project" value="TreeGrafter"/>
</dbReference>
<evidence type="ECO:0000256" key="6">
    <source>
        <dbReference type="ARBA" id="ARBA00023125"/>
    </source>
</evidence>
<proteinExistence type="inferred from homology"/>
<dbReference type="GO" id="GO:0016887">
    <property type="term" value="F:ATP hydrolysis activity"/>
    <property type="evidence" value="ECO:0007669"/>
    <property type="project" value="RHEA"/>
</dbReference>
<dbReference type="GO" id="GO:0005829">
    <property type="term" value="C:cytosol"/>
    <property type="evidence" value="ECO:0007669"/>
    <property type="project" value="TreeGrafter"/>
</dbReference>
<evidence type="ECO:0000259" key="12">
    <source>
        <dbReference type="PROSITE" id="PS51198"/>
    </source>
</evidence>
<dbReference type="PROSITE" id="PS51217">
    <property type="entry name" value="UVRD_HELICASE_CTER"/>
    <property type="match status" value="1"/>
</dbReference>
<protein>
    <recommendedName>
        <fullName evidence="9">DNA 3'-5' helicase</fullName>
        <ecNumber evidence="9">5.6.2.4</ecNumber>
    </recommendedName>
</protein>
<comment type="catalytic activity">
    <reaction evidence="10">
        <text>ATP + H2O = ADP + phosphate + H(+)</text>
        <dbReference type="Rhea" id="RHEA:13065"/>
        <dbReference type="ChEBI" id="CHEBI:15377"/>
        <dbReference type="ChEBI" id="CHEBI:15378"/>
        <dbReference type="ChEBI" id="CHEBI:30616"/>
        <dbReference type="ChEBI" id="CHEBI:43474"/>
        <dbReference type="ChEBI" id="CHEBI:456216"/>
        <dbReference type="EC" id="5.6.2.4"/>
    </reaction>
</comment>
<dbReference type="RefSeq" id="WP_097642165.1">
    <property type="nucleotide sequence ID" value="NZ_NQWI01000002.1"/>
</dbReference>
<feature type="domain" description="UvrD-like helicase C-terminal" evidence="13">
    <location>
        <begin position="294"/>
        <end position="567"/>
    </location>
</feature>
<evidence type="ECO:0000313" key="15">
    <source>
        <dbReference type="Proteomes" id="UP000220527"/>
    </source>
</evidence>
<dbReference type="Pfam" id="PF13361">
    <property type="entry name" value="UvrD_C"/>
    <property type="match status" value="2"/>
</dbReference>
<dbReference type="Gene3D" id="1.10.10.160">
    <property type="match status" value="1"/>
</dbReference>
<evidence type="ECO:0000256" key="10">
    <source>
        <dbReference type="ARBA" id="ARBA00048988"/>
    </source>
</evidence>